<keyword evidence="7" id="KW-1185">Reference proteome</keyword>
<dbReference type="RefSeq" id="WP_099035030.1">
    <property type="nucleotide sequence ID" value="NZ_BMGJ01000009.1"/>
</dbReference>
<evidence type="ECO:0000256" key="4">
    <source>
        <dbReference type="RuleBase" id="RU004106"/>
    </source>
</evidence>
<dbReference type="InterPro" id="IPR043132">
    <property type="entry name" value="BCAT-like_C"/>
</dbReference>
<proteinExistence type="inferred from homology"/>
<dbReference type="InterPro" id="IPR050571">
    <property type="entry name" value="Class-IV_PLP-Dep_Aminotrnsfr"/>
</dbReference>
<dbReference type="EMBL" id="BMGJ01000009">
    <property type="protein sequence ID" value="GGD68847.1"/>
    <property type="molecule type" value="Genomic_DNA"/>
</dbReference>
<evidence type="ECO:0000256" key="3">
    <source>
        <dbReference type="ARBA" id="ARBA00022898"/>
    </source>
</evidence>
<comment type="similarity">
    <text evidence="2 4">Belongs to the class-IV pyridoxal-phosphate-dependent aminotransferase family.</text>
</comment>
<dbReference type="InterPro" id="IPR043131">
    <property type="entry name" value="BCAT-like_N"/>
</dbReference>
<protein>
    <submittedName>
        <fullName evidence="6">Cytochrome c550</fullName>
    </submittedName>
</protein>
<dbReference type="SUPFAM" id="SSF56752">
    <property type="entry name" value="D-aminoacid aminotransferase-like PLP-dependent enzymes"/>
    <property type="match status" value="1"/>
</dbReference>
<dbReference type="Pfam" id="PF01063">
    <property type="entry name" value="Aminotran_4"/>
    <property type="match status" value="1"/>
</dbReference>
<accession>A0ABQ1RFU8</accession>
<evidence type="ECO:0000256" key="2">
    <source>
        <dbReference type="ARBA" id="ARBA00009320"/>
    </source>
</evidence>
<dbReference type="Gene3D" id="3.20.10.10">
    <property type="entry name" value="D-amino Acid Aminotransferase, subunit A, domain 2"/>
    <property type="match status" value="1"/>
</dbReference>
<comment type="cofactor">
    <cofactor evidence="1 5">
        <name>pyridoxal 5'-phosphate</name>
        <dbReference type="ChEBI" id="CHEBI:597326"/>
    </cofactor>
</comment>
<evidence type="ECO:0000313" key="6">
    <source>
        <dbReference type="EMBL" id="GGD68847.1"/>
    </source>
</evidence>
<sequence>MSIVYLNGQFMPKQQASISPMDRGFLFADGVYEVVPSYGGKMVGFKQHLQRLNDGLEALEITLDMSLSQWQAVFEKLLDENGNGNLGIYLHISRGSEENRAHRYPQRLTPTVFAFTFEIPAEPIAEPDKAHTYKVVSEQDKRWKRCNIKSTALLGNIMHYRSGQKASVDEVLLFNERNELTEAAACNVFIVKDGIIVTPQLDNQILPGITRYILLHALEQQDELPVQVRAVSMDEVREADEIWLTSSSKELAPVVELDGQAVGNGMPGPVWQKAQSLFSRVKYQY</sequence>
<dbReference type="PANTHER" id="PTHR42743">
    <property type="entry name" value="AMINO-ACID AMINOTRANSFERASE"/>
    <property type="match status" value="1"/>
</dbReference>
<dbReference type="InterPro" id="IPR036038">
    <property type="entry name" value="Aminotransferase-like"/>
</dbReference>
<reference evidence="7" key="1">
    <citation type="journal article" date="2019" name="Int. J. Syst. Evol. Microbiol.">
        <title>The Global Catalogue of Microorganisms (GCM) 10K type strain sequencing project: providing services to taxonomists for standard genome sequencing and annotation.</title>
        <authorList>
            <consortium name="The Broad Institute Genomics Platform"/>
            <consortium name="The Broad Institute Genome Sequencing Center for Infectious Disease"/>
            <person name="Wu L."/>
            <person name="Ma J."/>
        </authorList>
    </citation>
    <scope>NUCLEOTIDE SEQUENCE [LARGE SCALE GENOMIC DNA]</scope>
    <source>
        <strain evidence="7">CGMCC 1.12923</strain>
    </source>
</reference>
<dbReference type="PROSITE" id="PS00770">
    <property type="entry name" value="AA_TRANSFER_CLASS_4"/>
    <property type="match status" value="1"/>
</dbReference>
<evidence type="ECO:0000256" key="1">
    <source>
        <dbReference type="ARBA" id="ARBA00001933"/>
    </source>
</evidence>
<comment type="caution">
    <text evidence="6">The sequence shown here is derived from an EMBL/GenBank/DDBJ whole genome shotgun (WGS) entry which is preliminary data.</text>
</comment>
<evidence type="ECO:0000256" key="5">
    <source>
        <dbReference type="RuleBase" id="RU004516"/>
    </source>
</evidence>
<dbReference type="Proteomes" id="UP000614272">
    <property type="component" value="Unassembled WGS sequence"/>
</dbReference>
<dbReference type="PANTHER" id="PTHR42743:SF10">
    <property type="entry name" value="D-ALANINE AMINOTRANSFERASE"/>
    <property type="match status" value="1"/>
</dbReference>
<dbReference type="Gene3D" id="3.30.470.10">
    <property type="match status" value="1"/>
</dbReference>
<name>A0ABQ1RFU8_9ALTE</name>
<keyword evidence="3 5" id="KW-0663">Pyridoxal phosphate</keyword>
<organism evidence="6 7">
    <name type="scientific">Lacimicrobium alkaliphilum</name>
    <dbReference type="NCBI Taxonomy" id="1526571"/>
    <lineage>
        <taxon>Bacteria</taxon>
        <taxon>Pseudomonadati</taxon>
        <taxon>Pseudomonadota</taxon>
        <taxon>Gammaproteobacteria</taxon>
        <taxon>Alteromonadales</taxon>
        <taxon>Alteromonadaceae</taxon>
        <taxon>Lacimicrobium</taxon>
    </lineage>
</organism>
<dbReference type="InterPro" id="IPR018300">
    <property type="entry name" value="Aminotrans_IV_CS"/>
</dbReference>
<dbReference type="InterPro" id="IPR001544">
    <property type="entry name" value="Aminotrans_IV"/>
</dbReference>
<gene>
    <name evidence="6" type="ORF">GCM10011357_24900</name>
</gene>
<evidence type="ECO:0000313" key="7">
    <source>
        <dbReference type="Proteomes" id="UP000614272"/>
    </source>
</evidence>